<dbReference type="RefSeq" id="WP_026741597.1">
    <property type="nucleotide sequence ID" value="NZ_FNQS01000004.1"/>
</dbReference>
<sequence length="156" mass="16745">MKNIKKIATIALVATTFCTAGAAFAGPPVTVTFKNLGTQDAIYKMVTTNELSSYGNSTPKPKTTVLPQSTDIFIVQSKIIADANAAIIRYTMGRKTCEFSTTFLNQFIGGGLIPGARSKVPKWSKNAISSNGAICTATLKYQSVIDFSWAAEFTMK</sequence>
<dbReference type="GeneID" id="97764546"/>
<keyword evidence="1" id="KW-0732">Signal</keyword>
<proteinExistence type="predicted"/>
<dbReference type="STRING" id="71657.SAMN02982996_01663"/>
<feature type="chain" id="PRO_5010557498" evidence="1">
    <location>
        <begin position="26"/>
        <end position="156"/>
    </location>
</feature>
<evidence type="ECO:0000313" key="2">
    <source>
        <dbReference type="EMBL" id="SEA43575.1"/>
    </source>
</evidence>
<dbReference type="Proteomes" id="UP000187280">
    <property type="component" value="Unassembled WGS sequence"/>
</dbReference>
<keyword evidence="3" id="KW-1185">Reference proteome</keyword>
<protein>
    <submittedName>
        <fullName evidence="2">Uncharacterized protein</fullName>
    </submittedName>
</protein>
<name>A0A1H4B5M0_9GAMM</name>
<reference evidence="2 3" key="1">
    <citation type="submission" date="2016-10" db="EMBL/GenBank/DDBJ databases">
        <authorList>
            <person name="de Groot N.N."/>
        </authorList>
    </citation>
    <scope>NUCLEOTIDE SEQUENCE [LARGE SCALE GENOMIC DNA]</scope>
    <source>
        <strain evidence="2 3">ATCC 29281</strain>
    </source>
</reference>
<accession>A0A1H4B5M0</accession>
<feature type="signal peptide" evidence="1">
    <location>
        <begin position="1"/>
        <end position="25"/>
    </location>
</feature>
<dbReference type="EMBL" id="FNQS01000004">
    <property type="protein sequence ID" value="SEA43575.1"/>
    <property type="molecule type" value="Genomic_DNA"/>
</dbReference>
<evidence type="ECO:0000256" key="1">
    <source>
        <dbReference type="SAM" id="SignalP"/>
    </source>
</evidence>
<dbReference type="AlphaFoldDB" id="A0A1H4B5M0"/>
<organism evidence="2 3">
    <name type="scientific">Lonsdalea quercina</name>
    <dbReference type="NCBI Taxonomy" id="71657"/>
    <lineage>
        <taxon>Bacteria</taxon>
        <taxon>Pseudomonadati</taxon>
        <taxon>Pseudomonadota</taxon>
        <taxon>Gammaproteobacteria</taxon>
        <taxon>Enterobacterales</taxon>
        <taxon>Pectobacteriaceae</taxon>
        <taxon>Lonsdalea</taxon>
    </lineage>
</organism>
<evidence type="ECO:0000313" key="3">
    <source>
        <dbReference type="Proteomes" id="UP000187280"/>
    </source>
</evidence>
<gene>
    <name evidence="2" type="ORF">SAMN02982996_01663</name>
</gene>